<gene>
    <name evidence="2" type="ORF">RMAECT_1260</name>
</gene>
<keyword evidence="1" id="KW-1133">Transmembrane helix</keyword>
<evidence type="ECO:0000313" key="2">
    <source>
        <dbReference type="EMBL" id="KJV78159.1"/>
    </source>
</evidence>
<organism evidence="2 3">
    <name type="scientific">Rickettsia rhipicephali str. Ect</name>
    <dbReference type="NCBI Taxonomy" id="1359199"/>
    <lineage>
        <taxon>Bacteria</taxon>
        <taxon>Pseudomonadati</taxon>
        <taxon>Pseudomonadota</taxon>
        <taxon>Alphaproteobacteria</taxon>
        <taxon>Rickettsiales</taxon>
        <taxon>Rickettsiaceae</taxon>
        <taxon>Rickettsieae</taxon>
        <taxon>Rickettsia</taxon>
        <taxon>spotted fever group</taxon>
    </lineage>
</organism>
<comment type="caution">
    <text evidence="2">The sequence shown here is derived from an EMBL/GenBank/DDBJ whole genome shotgun (WGS) entry which is preliminary data.</text>
</comment>
<reference evidence="2 3" key="1">
    <citation type="submission" date="2015-01" db="EMBL/GenBank/DDBJ databases">
        <title>Genome Sequencing of Rickettsiales.</title>
        <authorList>
            <person name="Daugherty S.C."/>
            <person name="Su Q."/>
            <person name="Abolude K."/>
            <person name="Beier-Sexton M."/>
            <person name="Carlyon J.A."/>
            <person name="Carter R."/>
            <person name="Day N.P."/>
            <person name="Dumler S.J."/>
            <person name="Dyachenko V."/>
            <person name="Godinez A."/>
            <person name="Kurtti T.J."/>
            <person name="Lichay M."/>
            <person name="Mullins K.E."/>
            <person name="Ott S."/>
            <person name="Pappas-Brown V."/>
            <person name="Paris D.H."/>
            <person name="Patel P."/>
            <person name="Richards A.L."/>
            <person name="Sadzewicz L."/>
            <person name="Sears K."/>
            <person name="Seidman D."/>
            <person name="Sengamalay N."/>
            <person name="Stenos J."/>
            <person name="Tallon L.J."/>
            <person name="Vincent G."/>
            <person name="Fraser C.M."/>
            <person name="Munderloh U."/>
            <person name="Dunning-Hotopp J.C."/>
        </authorList>
    </citation>
    <scope>NUCLEOTIDE SEQUENCE [LARGE SCALE GENOMIC DNA]</scope>
    <source>
        <strain evidence="2 3">Ect</strain>
    </source>
</reference>
<dbReference type="AlphaFoldDB" id="A0A0F3PG13"/>
<evidence type="ECO:0000256" key="1">
    <source>
        <dbReference type="SAM" id="Phobius"/>
    </source>
</evidence>
<dbReference type="Proteomes" id="UP000033591">
    <property type="component" value="Unassembled WGS sequence"/>
</dbReference>
<accession>A0A0F3PG13</accession>
<keyword evidence="1" id="KW-0812">Transmembrane</keyword>
<name>A0A0F3PG13_RICRH</name>
<dbReference type="PATRIC" id="fig|1359199.3.peg.1240"/>
<dbReference type="EMBL" id="LAOC01000001">
    <property type="protein sequence ID" value="KJV78159.1"/>
    <property type="molecule type" value="Genomic_DNA"/>
</dbReference>
<protein>
    <submittedName>
        <fullName evidence="2">Uncharacterized protein</fullName>
    </submittedName>
</protein>
<evidence type="ECO:0000313" key="3">
    <source>
        <dbReference type="Proteomes" id="UP000033591"/>
    </source>
</evidence>
<feature type="transmembrane region" description="Helical" evidence="1">
    <location>
        <begin position="20"/>
        <end position="38"/>
    </location>
</feature>
<sequence>MTAAPYISNERVQFAYGKSLIMFLGVFIFSCMYNIFYYKTYKIFET</sequence>
<keyword evidence="1" id="KW-0472">Membrane</keyword>
<proteinExistence type="predicted"/>